<feature type="region of interest" description="Disordered" evidence="6">
    <location>
        <begin position="41"/>
        <end position="73"/>
    </location>
</feature>
<dbReference type="PANTHER" id="PTHR24403:SF67">
    <property type="entry name" value="FI01116P-RELATED"/>
    <property type="match status" value="1"/>
</dbReference>
<evidence type="ECO:0000313" key="9">
    <source>
        <dbReference type="Proteomes" id="UP001367676"/>
    </source>
</evidence>
<evidence type="ECO:0000256" key="5">
    <source>
        <dbReference type="PROSITE-ProRule" id="PRU00042"/>
    </source>
</evidence>
<evidence type="ECO:0000313" key="8">
    <source>
        <dbReference type="EMBL" id="KAK7583973.1"/>
    </source>
</evidence>
<feature type="domain" description="C2H2-type" evidence="7">
    <location>
        <begin position="464"/>
        <end position="487"/>
    </location>
</feature>
<evidence type="ECO:0000259" key="7">
    <source>
        <dbReference type="PROSITE" id="PS50157"/>
    </source>
</evidence>
<protein>
    <recommendedName>
        <fullName evidence="7">C2H2-type domain-containing protein</fullName>
    </recommendedName>
</protein>
<dbReference type="Proteomes" id="UP001367676">
    <property type="component" value="Unassembled WGS sequence"/>
</dbReference>
<keyword evidence="9" id="KW-1185">Reference proteome</keyword>
<keyword evidence="3 5" id="KW-0863">Zinc-finger</keyword>
<feature type="compositionally biased region" description="Polar residues" evidence="6">
    <location>
        <begin position="60"/>
        <end position="73"/>
    </location>
</feature>
<dbReference type="InterPro" id="IPR050688">
    <property type="entry name" value="Zinc_finger/UBP_domain"/>
</dbReference>
<feature type="domain" description="C2H2-type" evidence="7">
    <location>
        <begin position="234"/>
        <end position="261"/>
    </location>
</feature>
<name>A0AAN9TH80_9HEMI</name>
<dbReference type="SMART" id="SM00355">
    <property type="entry name" value="ZnF_C2H2"/>
    <property type="match status" value="8"/>
</dbReference>
<evidence type="ECO:0000256" key="6">
    <source>
        <dbReference type="SAM" id="MobiDB-lite"/>
    </source>
</evidence>
<dbReference type="EMBL" id="JBBCAQ010000032">
    <property type="protein sequence ID" value="KAK7583973.1"/>
    <property type="molecule type" value="Genomic_DNA"/>
</dbReference>
<dbReference type="PROSITE" id="PS50157">
    <property type="entry name" value="ZINC_FINGER_C2H2_2"/>
    <property type="match status" value="7"/>
</dbReference>
<dbReference type="GO" id="GO:0005634">
    <property type="term" value="C:nucleus"/>
    <property type="evidence" value="ECO:0007669"/>
    <property type="project" value="TreeGrafter"/>
</dbReference>
<dbReference type="AlphaFoldDB" id="A0AAN9TH80"/>
<reference evidence="8 9" key="1">
    <citation type="submission" date="2024-03" db="EMBL/GenBank/DDBJ databases">
        <title>Adaptation during the transition from Ophiocordyceps entomopathogen to insect associate is accompanied by gene loss and intensified selection.</title>
        <authorList>
            <person name="Ward C.M."/>
            <person name="Onetto C.A."/>
            <person name="Borneman A.R."/>
        </authorList>
    </citation>
    <scope>NUCLEOTIDE SEQUENCE [LARGE SCALE GENOMIC DNA]</scope>
    <source>
        <strain evidence="8">AWRI1</strain>
        <tissue evidence="8">Single Adult Female</tissue>
    </source>
</reference>
<accession>A0AAN9TH80</accession>
<keyword evidence="1" id="KW-0479">Metal-binding</keyword>
<evidence type="ECO:0000256" key="1">
    <source>
        <dbReference type="ARBA" id="ARBA00022723"/>
    </source>
</evidence>
<proteinExistence type="predicted"/>
<dbReference type="PROSITE" id="PS00028">
    <property type="entry name" value="ZINC_FINGER_C2H2_1"/>
    <property type="match status" value="7"/>
</dbReference>
<gene>
    <name evidence="8" type="ORF">V9T40_004936</name>
</gene>
<keyword evidence="4" id="KW-0862">Zinc</keyword>
<dbReference type="PANTHER" id="PTHR24403">
    <property type="entry name" value="ZINC FINGER PROTEIN"/>
    <property type="match status" value="1"/>
</dbReference>
<evidence type="ECO:0000256" key="2">
    <source>
        <dbReference type="ARBA" id="ARBA00022737"/>
    </source>
</evidence>
<evidence type="ECO:0000256" key="4">
    <source>
        <dbReference type="ARBA" id="ARBA00022833"/>
    </source>
</evidence>
<dbReference type="GO" id="GO:0008270">
    <property type="term" value="F:zinc ion binding"/>
    <property type="evidence" value="ECO:0007669"/>
    <property type="project" value="UniProtKB-KW"/>
</dbReference>
<dbReference type="SUPFAM" id="SSF57667">
    <property type="entry name" value="beta-beta-alpha zinc fingers"/>
    <property type="match status" value="3"/>
</dbReference>
<keyword evidence="2" id="KW-0677">Repeat</keyword>
<feature type="domain" description="C2H2-type" evidence="7">
    <location>
        <begin position="408"/>
        <end position="435"/>
    </location>
</feature>
<dbReference type="InterPro" id="IPR036236">
    <property type="entry name" value="Znf_C2H2_sf"/>
</dbReference>
<dbReference type="GO" id="GO:0045944">
    <property type="term" value="P:positive regulation of transcription by RNA polymerase II"/>
    <property type="evidence" value="ECO:0007669"/>
    <property type="project" value="TreeGrafter"/>
</dbReference>
<feature type="domain" description="C2H2-type" evidence="7">
    <location>
        <begin position="378"/>
        <end position="406"/>
    </location>
</feature>
<comment type="caution">
    <text evidence="8">The sequence shown here is derived from an EMBL/GenBank/DDBJ whole genome shotgun (WGS) entry which is preliminary data.</text>
</comment>
<feature type="domain" description="C2H2-type" evidence="7">
    <location>
        <begin position="262"/>
        <end position="289"/>
    </location>
</feature>
<dbReference type="InterPro" id="IPR013087">
    <property type="entry name" value="Znf_C2H2_type"/>
</dbReference>
<dbReference type="Pfam" id="PF00096">
    <property type="entry name" value="zf-C2H2"/>
    <property type="match status" value="3"/>
</dbReference>
<organism evidence="8 9">
    <name type="scientific">Parthenolecanium corni</name>
    <dbReference type="NCBI Taxonomy" id="536013"/>
    <lineage>
        <taxon>Eukaryota</taxon>
        <taxon>Metazoa</taxon>
        <taxon>Ecdysozoa</taxon>
        <taxon>Arthropoda</taxon>
        <taxon>Hexapoda</taxon>
        <taxon>Insecta</taxon>
        <taxon>Pterygota</taxon>
        <taxon>Neoptera</taxon>
        <taxon>Paraneoptera</taxon>
        <taxon>Hemiptera</taxon>
        <taxon>Sternorrhyncha</taxon>
        <taxon>Coccoidea</taxon>
        <taxon>Coccidae</taxon>
        <taxon>Parthenolecanium</taxon>
    </lineage>
</organism>
<feature type="domain" description="C2H2-type" evidence="7">
    <location>
        <begin position="205"/>
        <end position="233"/>
    </location>
</feature>
<evidence type="ECO:0000256" key="3">
    <source>
        <dbReference type="ARBA" id="ARBA00022771"/>
    </source>
</evidence>
<sequence>MERSLHPSEFLSVVLEESDRNGNSFARMRSLSQSLSTSALTISPVVPNPPSTLKRKINGKYSTSSMKNGTSKLSNGVLHRNEYLDLKRRLPRTVLEECIVELADSSSKLFNEVPERPENAVTIKPMYARKNGKPPPPPKHKVESIDFRDLFAGVEAVYSDEDEPSMPAASNMAETKVNGISPCNDIGRSANTNGYAFDHATQLGFACDHCPNKYSNKGALWQHNVAAHSVEKSCECQLCGRKFYRNCSLALHMKCHSDEQNCSCKVCGKEFNRLSMLERHLKCHNVEAAAGAAVAVTTNGSAATSTTAAGNAASTAATSTAATTISTSSSYTTSMPTTSAPVANNAPPASALVCKICHKKCADEASYRAHVFSHNEKFTCEQCNVTFNTKQLLDLHFHITHKRSETPFACKLCKARFANLRELNEHAMSHTYEKVRISCHHCGEVFTQRCSYKKHIQLHVGESLSCTICRIDFTQRSSLLRHYKRLHLINDIPHGGGASVVETPALTIISK</sequence>
<dbReference type="Gene3D" id="3.30.160.60">
    <property type="entry name" value="Classic Zinc Finger"/>
    <property type="match status" value="5"/>
</dbReference>
<dbReference type="Pfam" id="PF12874">
    <property type="entry name" value="zf-met"/>
    <property type="match status" value="1"/>
</dbReference>
<feature type="domain" description="C2H2-type" evidence="7">
    <location>
        <begin position="437"/>
        <end position="464"/>
    </location>
</feature>